<dbReference type="AlphaFoldDB" id="A0A0V1PXA1"/>
<dbReference type="GO" id="GO:0005829">
    <property type="term" value="C:cytosol"/>
    <property type="evidence" value="ECO:0007669"/>
    <property type="project" value="UniProtKB-ARBA"/>
</dbReference>
<organism evidence="3 4">
    <name type="scientific">Debaryomyces fabryi</name>
    <dbReference type="NCBI Taxonomy" id="58627"/>
    <lineage>
        <taxon>Eukaryota</taxon>
        <taxon>Fungi</taxon>
        <taxon>Dikarya</taxon>
        <taxon>Ascomycota</taxon>
        <taxon>Saccharomycotina</taxon>
        <taxon>Pichiomycetes</taxon>
        <taxon>Debaryomycetaceae</taxon>
        <taxon>Debaryomyces</taxon>
    </lineage>
</organism>
<dbReference type="InterPro" id="IPR023210">
    <property type="entry name" value="NADP_OxRdtase_dom"/>
</dbReference>
<dbReference type="OrthoDB" id="48988at2759"/>
<evidence type="ECO:0000259" key="2">
    <source>
        <dbReference type="Pfam" id="PF00248"/>
    </source>
</evidence>
<dbReference type="CDD" id="cd19079">
    <property type="entry name" value="AKR_EcYajO-like"/>
    <property type="match status" value="1"/>
</dbReference>
<dbReference type="FunFam" id="3.20.20.100:FF:000004">
    <property type="entry name" value="Oxidoreductase, aldo/keto reductase"/>
    <property type="match status" value="1"/>
</dbReference>
<dbReference type="PROSITE" id="PS51257">
    <property type="entry name" value="PROKAR_LIPOPROTEIN"/>
    <property type="match status" value="1"/>
</dbReference>
<reference evidence="3 4" key="1">
    <citation type="submission" date="2015-11" db="EMBL/GenBank/DDBJ databases">
        <title>The genome of Debaryomyces fabryi.</title>
        <authorList>
            <person name="Tafer H."/>
            <person name="Lopandic K."/>
        </authorList>
    </citation>
    <scope>NUCLEOTIDE SEQUENCE [LARGE SCALE GENOMIC DNA]</scope>
    <source>
        <strain evidence="3 4">CBS 789</strain>
    </source>
</reference>
<keyword evidence="4" id="KW-1185">Reference proteome</keyword>
<dbReference type="EMBL" id="LMYN01000074">
    <property type="protein sequence ID" value="KSA00806.1"/>
    <property type="molecule type" value="Genomic_DNA"/>
</dbReference>
<dbReference type="InterPro" id="IPR036812">
    <property type="entry name" value="NAD(P)_OxRdtase_dom_sf"/>
</dbReference>
<keyword evidence="1" id="KW-0560">Oxidoreductase</keyword>
<sequence length="348" mass="39584">MSKVEYQKLGASGLSISPIIIGCMTFGKHLNWCIDEEENVMEILKRCYDNGLRTFDTADVYSNGASEILLGKFIKKYNIPRERIVILTKVWGAMDYNDPDFNAHNLGSDKYPEINYVNSKGLSRKHILNAVEHSVKNLGTYIDVYQIHRLDHSTPKDEIMKALHDVVEGGKVRYLGASSMKAVEFAQLQFIAEKNGWTKFISMQNYYNLLYREEEREMIPFCKENDFGKIAIIPWSPIAMGLLARPVSADGTERLKKDQIFSLMGLNKPTEADKEIIYRVQKIAEKYEVSMAAVATRWVLSKGANPIVGVNSLERVDDFVKALNFELTESEISLLEEPYVAKATLAMW</sequence>
<dbReference type="RefSeq" id="XP_015466908.1">
    <property type="nucleotide sequence ID" value="XM_015612284.1"/>
</dbReference>
<proteinExistence type="predicted"/>
<dbReference type="Gene3D" id="3.20.20.100">
    <property type="entry name" value="NADP-dependent oxidoreductase domain"/>
    <property type="match status" value="1"/>
</dbReference>
<evidence type="ECO:0000313" key="4">
    <source>
        <dbReference type="Proteomes" id="UP000054251"/>
    </source>
</evidence>
<dbReference type="PANTHER" id="PTHR43364:SF15">
    <property type="entry name" value="ARYL-ALCOHOL DEHYDROGENASE AAD16-RELATED"/>
    <property type="match status" value="1"/>
</dbReference>
<evidence type="ECO:0000256" key="1">
    <source>
        <dbReference type="ARBA" id="ARBA00023002"/>
    </source>
</evidence>
<dbReference type="Proteomes" id="UP000054251">
    <property type="component" value="Unassembled WGS sequence"/>
</dbReference>
<dbReference type="GeneID" id="26840464"/>
<comment type="caution">
    <text evidence="3">The sequence shown here is derived from an EMBL/GenBank/DDBJ whole genome shotgun (WGS) entry which is preliminary data.</text>
</comment>
<protein>
    <recommendedName>
        <fullName evidence="2">NADP-dependent oxidoreductase domain-containing protein</fullName>
    </recommendedName>
</protein>
<evidence type="ECO:0000313" key="3">
    <source>
        <dbReference type="EMBL" id="KSA00806.1"/>
    </source>
</evidence>
<dbReference type="SUPFAM" id="SSF51430">
    <property type="entry name" value="NAD(P)-linked oxidoreductase"/>
    <property type="match status" value="1"/>
</dbReference>
<dbReference type="GO" id="GO:0016491">
    <property type="term" value="F:oxidoreductase activity"/>
    <property type="evidence" value="ECO:0007669"/>
    <property type="project" value="UniProtKB-KW"/>
</dbReference>
<dbReference type="Pfam" id="PF00248">
    <property type="entry name" value="Aldo_ket_red"/>
    <property type="match status" value="1"/>
</dbReference>
<gene>
    <name evidence="3" type="ORF">AC631_03455</name>
</gene>
<dbReference type="InterPro" id="IPR050523">
    <property type="entry name" value="AKR_Detox_Biosynth"/>
</dbReference>
<name>A0A0V1PXA1_9ASCO</name>
<feature type="domain" description="NADP-dependent oxidoreductase" evidence="2">
    <location>
        <begin position="18"/>
        <end position="337"/>
    </location>
</feature>
<dbReference type="PANTHER" id="PTHR43364">
    <property type="entry name" value="NADH-SPECIFIC METHYLGLYOXAL REDUCTASE-RELATED"/>
    <property type="match status" value="1"/>
</dbReference>
<accession>A0A0V1PXA1</accession>